<reference evidence="2" key="1">
    <citation type="submission" date="2018-05" db="EMBL/GenBank/DDBJ databases">
        <authorList>
            <person name="Lanie J.A."/>
            <person name="Ng W.-L."/>
            <person name="Kazmierczak K.M."/>
            <person name="Andrzejewski T.M."/>
            <person name="Davidsen T.M."/>
            <person name="Wayne K.J."/>
            <person name="Tettelin H."/>
            <person name="Glass J.I."/>
            <person name="Rusch D."/>
            <person name="Podicherti R."/>
            <person name="Tsui H.-C.T."/>
            <person name="Winkler M.E."/>
        </authorList>
    </citation>
    <scope>NUCLEOTIDE SEQUENCE</scope>
</reference>
<evidence type="ECO:0000259" key="1">
    <source>
        <dbReference type="Pfam" id="PF01571"/>
    </source>
</evidence>
<feature type="domain" description="GCVT N-terminal" evidence="1">
    <location>
        <begin position="17"/>
        <end position="235"/>
    </location>
</feature>
<dbReference type="InterPro" id="IPR027266">
    <property type="entry name" value="TrmE/GcvT-like"/>
</dbReference>
<protein>
    <recommendedName>
        <fullName evidence="1">GCVT N-terminal domain-containing protein</fullName>
    </recommendedName>
</protein>
<dbReference type="InterPro" id="IPR028896">
    <property type="entry name" value="GcvT/YgfZ/DmdA"/>
</dbReference>
<dbReference type="AlphaFoldDB" id="A0A381S066"/>
<dbReference type="PANTHER" id="PTHR43757">
    <property type="entry name" value="AMINOMETHYLTRANSFERASE"/>
    <property type="match status" value="1"/>
</dbReference>
<organism evidence="2">
    <name type="scientific">marine metagenome</name>
    <dbReference type="NCBI Taxonomy" id="408172"/>
    <lineage>
        <taxon>unclassified sequences</taxon>
        <taxon>metagenomes</taxon>
        <taxon>ecological metagenomes</taxon>
    </lineage>
</organism>
<dbReference type="EMBL" id="UINC01002245">
    <property type="protein sequence ID" value="SUZ94553.1"/>
    <property type="molecule type" value="Genomic_DNA"/>
</dbReference>
<dbReference type="PANTHER" id="PTHR43757:SF2">
    <property type="entry name" value="AMINOMETHYLTRANSFERASE, MITOCHONDRIAL"/>
    <property type="match status" value="1"/>
</dbReference>
<dbReference type="SUPFAM" id="SSF103025">
    <property type="entry name" value="Folate-binding domain"/>
    <property type="match status" value="1"/>
</dbReference>
<gene>
    <name evidence="2" type="ORF">METZ01_LOCUS47407</name>
</gene>
<proteinExistence type="predicted"/>
<sequence length="237" mass="25851">MTSKRQTEFIPIRRTAMHQKHLALGASLVERDGWQQASRFDSVEDEAKLLRDTVGIYDISPKSKFGVKGDRLVQFISEIFSESTIPNVTESNITRIKDEKVTLCRLAEDEILCLAAARSQKALAEALKNKSGQCAHTLELTSGLAGIGIVGPRATRLLSMISELNTSDSDFTNLCCAQSKFADIHGVVLRTDIGDLPGYQLYCGREFGEYLWEALMQAADVCGGGPVGFEACDALTG</sequence>
<dbReference type="Gene3D" id="3.30.1360.120">
    <property type="entry name" value="Probable tRNA modification gtpase trme, domain 1"/>
    <property type="match status" value="1"/>
</dbReference>
<evidence type="ECO:0000313" key="2">
    <source>
        <dbReference type="EMBL" id="SUZ94553.1"/>
    </source>
</evidence>
<dbReference type="InterPro" id="IPR006222">
    <property type="entry name" value="GCVT_N"/>
</dbReference>
<accession>A0A381S066</accession>
<dbReference type="Pfam" id="PF01571">
    <property type="entry name" value="GCV_T"/>
    <property type="match status" value="1"/>
</dbReference>
<name>A0A381S066_9ZZZZ</name>